<keyword evidence="9" id="KW-0408">Iron</keyword>
<evidence type="ECO:0000256" key="4">
    <source>
        <dbReference type="ARBA" id="ARBA00022692"/>
    </source>
</evidence>
<comment type="catalytic activity">
    <reaction evidence="15">
        <text>cholesterol + NADH + O2 + H(+) = 7-dehydrocholesterol + NAD(+) + 2 H2O</text>
        <dbReference type="Rhea" id="RHEA:51644"/>
        <dbReference type="ChEBI" id="CHEBI:15377"/>
        <dbReference type="ChEBI" id="CHEBI:15378"/>
        <dbReference type="ChEBI" id="CHEBI:15379"/>
        <dbReference type="ChEBI" id="CHEBI:16113"/>
        <dbReference type="ChEBI" id="CHEBI:17759"/>
        <dbReference type="ChEBI" id="CHEBI:57540"/>
        <dbReference type="ChEBI" id="CHEBI:57945"/>
        <dbReference type="EC" id="1.14.19.21"/>
    </reaction>
    <physiologicalReaction direction="left-to-right" evidence="15">
        <dbReference type="Rhea" id="RHEA:51645"/>
    </physiologicalReaction>
</comment>
<comment type="cofactor">
    <cofactor evidence="1">
        <name>Fe cation</name>
        <dbReference type="ChEBI" id="CHEBI:24875"/>
    </cofactor>
</comment>
<dbReference type="AlphaFoldDB" id="A0A9P0A898"/>
<evidence type="ECO:0000256" key="8">
    <source>
        <dbReference type="ARBA" id="ARBA00023002"/>
    </source>
</evidence>
<evidence type="ECO:0000256" key="5">
    <source>
        <dbReference type="ARBA" id="ARBA00022714"/>
    </source>
</evidence>
<comment type="subcellular location">
    <subcellularLocation>
        <location evidence="2">Membrane</location>
    </subcellularLocation>
</comment>
<evidence type="ECO:0000256" key="2">
    <source>
        <dbReference type="ARBA" id="ARBA00004370"/>
    </source>
</evidence>
<dbReference type="Proteomes" id="UP001152759">
    <property type="component" value="Chromosome 2"/>
</dbReference>
<protein>
    <recommendedName>
        <fullName evidence="14">cholesterol 7-desaturase</fullName>
        <ecNumber evidence="14">1.14.19.21</ecNumber>
    </recommendedName>
</protein>
<evidence type="ECO:0000256" key="9">
    <source>
        <dbReference type="ARBA" id="ARBA00023004"/>
    </source>
</evidence>
<evidence type="ECO:0000256" key="6">
    <source>
        <dbReference type="ARBA" id="ARBA00022723"/>
    </source>
</evidence>
<keyword evidence="7 17" id="KW-1133">Transmembrane helix</keyword>
<organism evidence="19 20">
    <name type="scientific">Bemisia tabaci</name>
    <name type="common">Sweetpotato whitefly</name>
    <name type="synonym">Aleurodes tabaci</name>
    <dbReference type="NCBI Taxonomy" id="7038"/>
    <lineage>
        <taxon>Eukaryota</taxon>
        <taxon>Metazoa</taxon>
        <taxon>Ecdysozoa</taxon>
        <taxon>Arthropoda</taxon>
        <taxon>Hexapoda</taxon>
        <taxon>Insecta</taxon>
        <taxon>Pterygota</taxon>
        <taxon>Neoptera</taxon>
        <taxon>Paraneoptera</taxon>
        <taxon>Hemiptera</taxon>
        <taxon>Sternorrhyncha</taxon>
        <taxon>Aleyrodoidea</taxon>
        <taxon>Aleyrodidae</taxon>
        <taxon>Aleyrodinae</taxon>
        <taxon>Bemisia</taxon>
    </lineage>
</organism>
<evidence type="ECO:0000256" key="15">
    <source>
        <dbReference type="ARBA" id="ARBA00047853"/>
    </source>
</evidence>
<dbReference type="InterPro" id="IPR036922">
    <property type="entry name" value="Rieske_2Fe-2S_sf"/>
</dbReference>
<dbReference type="EMBL" id="OU963863">
    <property type="protein sequence ID" value="CAH0385433.1"/>
    <property type="molecule type" value="Genomic_DNA"/>
</dbReference>
<keyword evidence="5" id="KW-0001">2Fe-2S</keyword>
<evidence type="ECO:0000256" key="3">
    <source>
        <dbReference type="ARBA" id="ARBA00004972"/>
    </source>
</evidence>
<dbReference type="SUPFAM" id="SSF50022">
    <property type="entry name" value="ISP domain"/>
    <property type="match status" value="1"/>
</dbReference>
<evidence type="ECO:0000256" key="1">
    <source>
        <dbReference type="ARBA" id="ARBA00001962"/>
    </source>
</evidence>
<dbReference type="GO" id="GO:0005737">
    <property type="term" value="C:cytoplasm"/>
    <property type="evidence" value="ECO:0007669"/>
    <property type="project" value="TreeGrafter"/>
</dbReference>
<dbReference type="PANTHER" id="PTHR21266">
    <property type="entry name" value="IRON-SULFUR DOMAIN CONTAINING PROTEIN"/>
    <property type="match status" value="1"/>
</dbReference>
<dbReference type="GO" id="GO:0046872">
    <property type="term" value="F:metal ion binding"/>
    <property type="evidence" value="ECO:0007669"/>
    <property type="project" value="UniProtKB-KW"/>
</dbReference>
<evidence type="ECO:0000256" key="14">
    <source>
        <dbReference type="ARBA" id="ARBA00026095"/>
    </source>
</evidence>
<name>A0A9P0A898_BEMTA</name>
<gene>
    <name evidence="19" type="ORF">BEMITA_LOCUS4658</name>
</gene>
<proteinExistence type="inferred from homology"/>
<dbReference type="InterPro" id="IPR017941">
    <property type="entry name" value="Rieske_2Fe-2S"/>
</dbReference>
<evidence type="ECO:0000256" key="16">
    <source>
        <dbReference type="ARBA" id="ARBA00049548"/>
    </source>
</evidence>
<feature type="transmembrane region" description="Helical" evidence="17">
    <location>
        <begin position="12"/>
        <end position="42"/>
    </location>
</feature>
<evidence type="ECO:0000259" key="18">
    <source>
        <dbReference type="PROSITE" id="PS51296"/>
    </source>
</evidence>
<dbReference type="InterPro" id="IPR045605">
    <property type="entry name" value="KshA-like_C"/>
</dbReference>
<dbReference type="PROSITE" id="PS51296">
    <property type="entry name" value="RIESKE"/>
    <property type="match status" value="1"/>
</dbReference>
<comment type="pathway">
    <text evidence="3">Hormone biosynthesis.</text>
</comment>
<evidence type="ECO:0000256" key="12">
    <source>
        <dbReference type="ARBA" id="ARBA00025712"/>
    </source>
</evidence>
<evidence type="ECO:0000313" key="19">
    <source>
        <dbReference type="EMBL" id="CAH0385433.1"/>
    </source>
</evidence>
<comment type="catalytic activity">
    <reaction evidence="16">
        <text>cholesterol + NADPH + O2 + H(+) = 7-dehydrocholesterol + NADP(+) + 2 H2O</text>
        <dbReference type="Rhea" id="RHEA:45024"/>
        <dbReference type="ChEBI" id="CHEBI:15377"/>
        <dbReference type="ChEBI" id="CHEBI:15378"/>
        <dbReference type="ChEBI" id="CHEBI:15379"/>
        <dbReference type="ChEBI" id="CHEBI:16113"/>
        <dbReference type="ChEBI" id="CHEBI:17759"/>
        <dbReference type="ChEBI" id="CHEBI:57783"/>
        <dbReference type="ChEBI" id="CHEBI:58349"/>
        <dbReference type="EC" id="1.14.19.21"/>
    </reaction>
    <physiologicalReaction direction="left-to-right" evidence="16">
        <dbReference type="Rhea" id="RHEA:45025"/>
    </physiologicalReaction>
</comment>
<comment type="similarity">
    <text evidence="13">Belongs to the cholesterol 7-desaturase family.</text>
</comment>
<dbReference type="GO" id="GO:0008203">
    <property type="term" value="P:cholesterol metabolic process"/>
    <property type="evidence" value="ECO:0007669"/>
    <property type="project" value="InterPro"/>
</dbReference>
<dbReference type="GO" id="GO:0016020">
    <property type="term" value="C:membrane"/>
    <property type="evidence" value="ECO:0007669"/>
    <property type="project" value="UniProtKB-SubCell"/>
</dbReference>
<sequence>MIEGSLMHSIMRFLIVDVVLVFLTGPLFIFLVLGIIALAYYLRRPLNLVLDLTGNKSDKHFQLPAKSEAMAKEQLLSRLRNISAKQKLPLYPNGWFGLMESSEIGFDQMKHVSALGETFTVLRKSDGKVHVFDSYCPHSGASLGKGETAKYSSSACSKKCESIPCTEEVPDLARLRTWKSVEVNDIIFVWYHAEGEEPSYEPQPWEEITNGGYKFVGRFESTCDAHIEDGIQNLADNAHVNKVHAPRMGLAGADFDGSMRKWLSYFAVHVQKSTWEPDAYLPHLAWTRTKFQLYLFNKIPILGANGLRVIARTIGPSIFEVSVSVWNLTAHQTFFVTPVGPLTLRVVDRIYARPFENLVGRVFLWGFKQAIEEDIMLWNYGTPRPQLNVVKEEKTLLNFRRWYSQFYSENSPSLNCQDESITTNFNGKAIAA</sequence>
<evidence type="ECO:0000256" key="17">
    <source>
        <dbReference type="SAM" id="Phobius"/>
    </source>
</evidence>
<keyword evidence="8" id="KW-0560">Oxidoreductase</keyword>
<keyword evidence="4 17" id="KW-0812">Transmembrane</keyword>
<evidence type="ECO:0000256" key="7">
    <source>
        <dbReference type="ARBA" id="ARBA00022989"/>
    </source>
</evidence>
<keyword evidence="10" id="KW-0411">Iron-sulfur</keyword>
<evidence type="ECO:0000256" key="11">
    <source>
        <dbReference type="ARBA" id="ARBA00023136"/>
    </source>
</evidence>
<evidence type="ECO:0000256" key="10">
    <source>
        <dbReference type="ARBA" id="ARBA00023014"/>
    </source>
</evidence>
<dbReference type="EC" id="1.14.19.21" evidence="14"/>
<keyword evidence="20" id="KW-1185">Reference proteome</keyword>
<dbReference type="PANTHER" id="PTHR21266:SF32">
    <property type="entry name" value="CHOLESTEROL 7-DESATURASE NVD"/>
    <property type="match status" value="1"/>
</dbReference>
<evidence type="ECO:0000256" key="13">
    <source>
        <dbReference type="ARBA" id="ARBA00025729"/>
    </source>
</evidence>
<dbReference type="GO" id="GO:0051537">
    <property type="term" value="F:2 iron, 2 sulfur cluster binding"/>
    <property type="evidence" value="ECO:0007669"/>
    <property type="project" value="UniProtKB-KW"/>
</dbReference>
<dbReference type="Pfam" id="PF19298">
    <property type="entry name" value="KshA_C"/>
    <property type="match status" value="1"/>
</dbReference>
<reference evidence="19" key="1">
    <citation type="submission" date="2021-12" db="EMBL/GenBank/DDBJ databases">
        <authorList>
            <person name="King R."/>
        </authorList>
    </citation>
    <scope>NUCLEOTIDE SEQUENCE</scope>
</reference>
<keyword evidence="6" id="KW-0479">Metal-binding</keyword>
<accession>A0A9P0A898</accession>
<evidence type="ECO:0000313" key="20">
    <source>
        <dbReference type="Proteomes" id="UP001152759"/>
    </source>
</evidence>
<dbReference type="GO" id="GO:0170056">
    <property type="term" value="F:cholesterol 7-desaturase [NAD(P)H] activity"/>
    <property type="evidence" value="ECO:0007669"/>
    <property type="project" value="UniProtKB-EC"/>
</dbReference>
<dbReference type="Pfam" id="PF00355">
    <property type="entry name" value="Rieske"/>
    <property type="match status" value="1"/>
</dbReference>
<keyword evidence="11 17" id="KW-0472">Membrane</keyword>
<comment type="pathway">
    <text evidence="12">Steroid hormone biosynthesis; dafachronic acid biosynthesis.</text>
</comment>
<dbReference type="Gene3D" id="3.90.380.10">
    <property type="entry name" value="Naphthalene 1,2-dioxygenase Alpha Subunit, Chain A, domain 1"/>
    <property type="match status" value="1"/>
</dbReference>
<dbReference type="InterPro" id="IPR050584">
    <property type="entry name" value="Cholesterol_7-desaturase"/>
</dbReference>
<dbReference type="Gene3D" id="2.102.10.10">
    <property type="entry name" value="Rieske [2Fe-2S] iron-sulphur domain"/>
    <property type="match status" value="1"/>
</dbReference>
<feature type="domain" description="Rieske" evidence="18">
    <location>
        <begin position="95"/>
        <end position="189"/>
    </location>
</feature>